<evidence type="ECO:0000313" key="2">
    <source>
        <dbReference type="EMBL" id="KAJ1151109.1"/>
    </source>
</evidence>
<keyword evidence="3" id="KW-1185">Reference proteome</keyword>
<name>A0AAV7RE78_PLEWA</name>
<sequence>MRRADAAWIGRRQKKAVASQKTGKWHGENGTAIRGKKRERRNSEREEELSELRCGNLPTRNEGKTRYRAAQYQAN</sequence>
<comment type="caution">
    <text evidence="2">The sequence shown here is derived from an EMBL/GenBank/DDBJ whole genome shotgun (WGS) entry which is preliminary data.</text>
</comment>
<accession>A0AAV7RE78</accession>
<dbReference type="EMBL" id="JANPWB010000009">
    <property type="protein sequence ID" value="KAJ1151109.1"/>
    <property type="molecule type" value="Genomic_DNA"/>
</dbReference>
<gene>
    <name evidence="2" type="ORF">NDU88_003896</name>
</gene>
<dbReference type="Proteomes" id="UP001066276">
    <property type="component" value="Chromosome 5"/>
</dbReference>
<proteinExistence type="predicted"/>
<reference evidence="2" key="1">
    <citation type="journal article" date="2022" name="bioRxiv">
        <title>Sequencing and chromosome-scale assembly of the giantPleurodeles waltlgenome.</title>
        <authorList>
            <person name="Brown T."/>
            <person name="Elewa A."/>
            <person name="Iarovenko S."/>
            <person name="Subramanian E."/>
            <person name="Araus A.J."/>
            <person name="Petzold A."/>
            <person name="Susuki M."/>
            <person name="Suzuki K.-i.T."/>
            <person name="Hayashi T."/>
            <person name="Toyoda A."/>
            <person name="Oliveira C."/>
            <person name="Osipova E."/>
            <person name="Leigh N.D."/>
            <person name="Simon A."/>
            <person name="Yun M.H."/>
        </authorList>
    </citation>
    <scope>NUCLEOTIDE SEQUENCE</scope>
    <source>
        <strain evidence="2">20211129_DDA</strain>
        <tissue evidence="2">Liver</tissue>
    </source>
</reference>
<evidence type="ECO:0000313" key="3">
    <source>
        <dbReference type="Proteomes" id="UP001066276"/>
    </source>
</evidence>
<organism evidence="2 3">
    <name type="scientific">Pleurodeles waltl</name>
    <name type="common">Iberian ribbed newt</name>
    <dbReference type="NCBI Taxonomy" id="8319"/>
    <lineage>
        <taxon>Eukaryota</taxon>
        <taxon>Metazoa</taxon>
        <taxon>Chordata</taxon>
        <taxon>Craniata</taxon>
        <taxon>Vertebrata</taxon>
        <taxon>Euteleostomi</taxon>
        <taxon>Amphibia</taxon>
        <taxon>Batrachia</taxon>
        <taxon>Caudata</taxon>
        <taxon>Salamandroidea</taxon>
        <taxon>Salamandridae</taxon>
        <taxon>Pleurodelinae</taxon>
        <taxon>Pleurodeles</taxon>
    </lineage>
</organism>
<protein>
    <submittedName>
        <fullName evidence="2">Uncharacterized protein</fullName>
    </submittedName>
</protein>
<evidence type="ECO:0000256" key="1">
    <source>
        <dbReference type="SAM" id="MobiDB-lite"/>
    </source>
</evidence>
<feature type="region of interest" description="Disordered" evidence="1">
    <location>
        <begin position="1"/>
        <end position="75"/>
    </location>
</feature>
<dbReference type="AlphaFoldDB" id="A0AAV7RE78"/>